<organism evidence="1 2">
    <name type="scientific">Dibothriocephalus latus</name>
    <name type="common">Fish tapeworm</name>
    <name type="synonym">Diphyllobothrium latum</name>
    <dbReference type="NCBI Taxonomy" id="60516"/>
    <lineage>
        <taxon>Eukaryota</taxon>
        <taxon>Metazoa</taxon>
        <taxon>Spiralia</taxon>
        <taxon>Lophotrochozoa</taxon>
        <taxon>Platyhelminthes</taxon>
        <taxon>Cestoda</taxon>
        <taxon>Eucestoda</taxon>
        <taxon>Diphyllobothriidea</taxon>
        <taxon>Diphyllobothriidae</taxon>
        <taxon>Dibothriocephalus</taxon>
    </lineage>
</organism>
<gene>
    <name evidence="1" type="ORF">DILT_LOCUS17841</name>
</gene>
<dbReference type="EMBL" id="UYRU01095241">
    <property type="protein sequence ID" value="VDN39357.1"/>
    <property type="molecule type" value="Genomic_DNA"/>
</dbReference>
<keyword evidence="2" id="KW-1185">Reference proteome</keyword>
<evidence type="ECO:0000313" key="1">
    <source>
        <dbReference type="EMBL" id="VDN39357.1"/>
    </source>
</evidence>
<reference evidence="1 2" key="1">
    <citation type="submission" date="2018-11" db="EMBL/GenBank/DDBJ databases">
        <authorList>
            <consortium name="Pathogen Informatics"/>
        </authorList>
    </citation>
    <scope>NUCLEOTIDE SEQUENCE [LARGE SCALE GENOMIC DNA]</scope>
</reference>
<protein>
    <submittedName>
        <fullName evidence="1">Uncharacterized protein</fullName>
    </submittedName>
</protein>
<dbReference type="OrthoDB" id="9998011at2759"/>
<sequence length="241" mass="27044">MEVSSHIISNNAIENVYQIPYSNRSENYSFNLYLAEVDFRPPFATEEGGSISLNVTYECCGQENETQILQASFVRTFVAILGESDKPVARVFTSIKTLQVVVENYVLPRILATIQVPSKVDIETDTAYFNVCAKYTNDNYNYNYFRRHFDAEICVGSEWQLRQQRNLSTPLKTTVGLSGTNSTGPRIECLLVSGRLFGTPLNGGCICESFSMKSLMQHAEKWVEEGHKIGFTVKISDGDAD</sequence>
<accession>A0A3P7P132</accession>
<name>A0A3P7P132_DIBLA</name>
<dbReference type="AlphaFoldDB" id="A0A3P7P132"/>
<dbReference type="Proteomes" id="UP000281553">
    <property type="component" value="Unassembled WGS sequence"/>
</dbReference>
<proteinExistence type="predicted"/>
<evidence type="ECO:0000313" key="2">
    <source>
        <dbReference type="Proteomes" id="UP000281553"/>
    </source>
</evidence>